<proteinExistence type="inferred from homology"/>
<gene>
    <name evidence="3" type="ORF">HUG12_01310</name>
</gene>
<comment type="pathway">
    <text evidence="1">Cofactor biosynthesis; coenzyme A biosynthesis.</text>
</comment>
<keyword evidence="1" id="KW-0547">Nucleotide-binding</keyword>
<evidence type="ECO:0000259" key="2">
    <source>
        <dbReference type="Pfam" id="PF00288"/>
    </source>
</evidence>
<feature type="domain" description="GHMP kinase N-terminal" evidence="2">
    <location>
        <begin position="95"/>
        <end position="161"/>
    </location>
</feature>
<evidence type="ECO:0000313" key="4">
    <source>
        <dbReference type="Proteomes" id="UP000509626"/>
    </source>
</evidence>
<comment type="similarity">
    <text evidence="1">Belongs to the GHMP kinase family. PoK subfamily.</text>
</comment>
<dbReference type="GO" id="GO:0016301">
    <property type="term" value="F:kinase activity"/>
    <property type="evidence" value="ECO:0007669"/>
    <property type="project" value="UniProtKB-UniRule"/>
</dbReference>
<keyword evidence="1" id="KW-0173">Coenzyme A biosynthesis</keyword>
<evidence type="ECO:0000256" key="1">
    <source>
        <dbReference type="HAMAP-Rule" id="MF_02223"/>
    </source>
</evidence>
<dbReference type="InterPro" id="IPR012043">
    <property type="entry name" value="PoK"/>
</dbReference>
<dbReference type="HAMAP" id="MF_02223">
    <property type="entry name" value="Pantoate_kinase"/>
    <property type="match status" value="1"/>
</dbReference>
<dbReference type="UniPathway" id="UPA00241"/>
<dbReference type="Pfam" id="PF00288">
    <property type="entry name" value="GHMP_kinases_N"/>
    <property type="match status" value="1"/>
</dbReference>
<dbReference type="AlphaFoldDB" id="A0A7D5Q9Z0"/>
<dbReference type="InterPro" id="IPR020568">
    <property type="entry name" value="Ribosomal_Su5_D2-typ_SF"/>
</dbReference>
<evidence type="ECO:0000313" key="3">
    <source>
        <dbReference type="EMBL" id="QLG60460.1"/>
    </source>
</evidence>
<dbReference type="GO" id="GO:0005524">
    <property type="term" value="F:ATP binding"/>
    <property type="evidence" value="ECO:0007669"/>
    <property type="project" value="UniProtKB-KW"/>
</dbReference>
<keyword evidence="1" id="KW-0808">Transferase</keyword>
<organism evidence="3 4">
    <name type="scientific">Halorarum salinum</name>
    <dbReference type="NCBI Taxonomy" id="2743089"/>
    <lineage>
        <taxon>Archaea</taxon>
        <taxon>Methanobacteriati</taxon>
        <taxon>Methanobacteriota</taxon>
        <taxon>Stenosarchaea group</taxon>
        <taxon>Halobacteria</taxon>
        <taxon>Halobacteriales</taxon>
        <taxon>Haloferacaceae</taxon>
        <taxon>Halorarum</taxon>
    </lineage>
</organism>
<dbReference type="RefSeq" id="WP_179267046.1">
    <property type="nucleotide sequence ID" value="NZ_CP058579.1"/>
</dbReference>
<dbReference type="OrthoDB" id="85822at2157"/>
<dbReference type="PANTHER" id="PTHR42282">
    <property type="entry name" value="PANTOATE KINASE-RELATED"/>
    <property type="match status" value="1"/>
</dbReference>
<dbReference type="SUPFAM" id="SSF54211">
    <property type="entry name" value="Ribosomal protein S5 domain 2-like"/>
    <property type="match status" value="1"/>
</dbReference>
<dbReference type="PIRSF" id="PIRSF016896">
    <property type="entry name" value="GHMP_arc_MJ0969"/>
    <property type="match status" value="1"/>
</dbReference>
<keyword evidence="4" id="KW-1185">Reference proteome</keyword>
<name>A0A7D5Q9Z0_9EURY</name>
<keyword evidence="1 3" id="KW-0418">Kinase</keyword>
<dbReference type="Proteomes" id="UP000509626">
    <property type="component" value="Chromosome"/>
</dbReference>
<comment type="function">
    <text evidence="1">Phosphorylates (R)-pantoate to form (R)-4-phosphopantoate in the CoA biosynthesis pathway.</text>
</comment>
<dbReference type="GO" id="GO:0015937">
    <property type="term" value="P:coenzyme A biosynthetic process"/>
    <property type="evidence" value="ECO:0007669"/>
    <property type="project" value="UniProtKB-UniRule"/>
</dbReference>
<dbReference type="KEGG" id="halu:HUG12_01310"/>
<reference evidence="3 4" key="1">
    <citation type="submission" date="2020-06" db="EMBL/GenBank/DDBJ databases">
        <title>NJ-3-1, isolated from saline soil.</title>
        <authorList>
            <person name="Cui H.L."/>
            <person name="Shi X."/>
        </authorList>
    </citation>
    <scope>NUCLEOTIDE SEQUENCE [LARGE SCALE GENOMIC DNA]</scope>
    <source>
        <strain evidence="3 4">NJ-3-1</strain>
    </source>
</reference>
<accession>A0A7D5Q9Z0</accession>
<dbReference type="GeneID" id="56036055"/>
<comment type="catalytic activity">
    <reaction evidence="1">
        <text>(R)-pantoate + ATP = (R)-4-phosphopantoate + ADP + H(+)</text>
        <dbReference type="Rhea" id="RHEA:28246"/>
        <dbReference type="ChEBI" id="CHEBI:15378"/>
        <dbReference type="ChEBI" id="CHEBI:15980"/>
        <dbReference type="ChEBI" id="CHEBI:30616"/>
        <dbReference type="ChEBI" id="CHEBI:61294"/>
        <dbReference type="ChEBI" id="CHEBI:456216"/>
        <dbReference type="EC" id="2.7.1.169"/>
    </reaction>
</comment>
<dbReference type="InterPro" id="IPR014721">
    <property type="entry name" value="Ribsml_uS5_D2-typ_fold_subgr"/>
</dbReference>
<dbReference type="PANTHER" id="PTHR42282:SF1">
    <property type="entry name" value="PANTOATE KINASE"/>
    <property type="match status" value="1"/>
</dbReference>
<sequence>MTDEATAFAPGHVTAFFAPYPDDDPAVAGSRGAGVTLSDGVEVTVRPAAGADDPTVLLDGEAVEVAAVEGVLDALAPHVGGTGTGADGDADARVAAVEIRTDLPVGAGFGVSGGAALGTALAANDAFDLARSENELVRVAHAAEVAAGTGLGDVVAQFRGGLPIRLEPGAPGHGAFDGLPARPRVEYVTFGELSTAEVLGGDLDPVRAAGEAALTRLRRTPSLPELLAAAREFADDAGLLVPEVAEAIEAAEAEGSPASMAMLGRTAFALGTGLSDAGYDATACAVHPTGASLRPVETE</sequence>
<protein>
    <recommendedName>
        <fullName evidence="1">Pantoate kinase</fullName>
        <shortName evidence="1">PoK</shortName>
        <ecNumber evidence="1">2.7.1.169</ecNumber>
    </recommendedName>
</protein>
<keyword evidence="1" id="KW-0067">ATP-binding</keyword>
<dbReference type="EMBL" id="CP058579">
    <property type="protein sequence ID" value="QLG60460.1"/>
    <property type="molecule type" value="Genomic_DNA"/>
</dbReference>
<dbReference type="Gene3D" id="3.30.230.10">
    <property type="match status" value="1"/>
</dbReference>
<dbReference type="EC" id="2.7.1.169" evidence="1"/>
<dbReference type="InterPro" id="IPR006204">
    <property type="entry name" value="GHMP_kinase_N_dom"/>
</dbReference>